<comment type="caution">
    <text evidence="3">The sequence shown here is derived from an EMBL/GenBank/DDBJ whole genome shotgun (WGS) entry which is preliminary data.</text>
</comment>
<dbReference type="RefSeq" id="WP_289166171.1">
    <property type="nucleotide sequence ID" value="NZ_CP141221.1"/>
</dbReference>
<proteinExistence type="predicted"/>
<dbReference type="InterPro" id="IPR002539">
    <property type="entry name" value="MaoC-like_dom"/>
</dbReference>
<dbReference type="PANTHER" id="PTHR43664:SF1">
    <property type="entry name" value="BETA-METHYLMALYL-COA DEHYDRATASE"/>
    <property type="match status" value="1"/>
</dbReference>
<evidence type="ECO:0000313" key="4">
    <source>
        <dbReference type="Proteomes" id="UP001239462"/>
    </source>
</evidence>
<dbReference type="Pfam" id="PF01575">
    <property type="entry name" value="MaoC_dehydratas"/>
    <property type="match status" value="1"/>
</dbReference>
<dbReference type="Proteomes" id="UP001239462">
    <property type="component" value="Unassembled WGS sequence"/>
</dbReference>
<dbReference type="Gene3D" id="3.10.129.10">
    <property type="entry name" value="Hotdog Thioesterase"/>
    <property type="match status" value="1"/>
</dbReference>
<feature type="compositionally biased region" description="Polar residues" evidence="1">
    <location>
        <begin position="14"/>
        <end position="27"/>
    </location>
</feature>
<evidence type="ECO:0000256" key="1">
    <source>
        <dbReference type="SAM" id="MobiDB-lite"/>
    </source>
</evidence>
<feature type="region of interest" description="Disordered" evidence="1">
    <location>
        <begin position="1"/>
        <end position="39"/>
    </location>
</feature>
<dbReference type="EMBL" id="JASZZN010000021">
    <property type="protein sequence ID" value="MDM4018362.1"/>
    <property type="molecule type" value="Genomic_DNA"/>
</dbReference>
<gene>
    <name evidence="3" type="ORF">QTN89_23120</name>
</gene>
<sequence>MNESELAELRDRSSSPSAKRQAKTTANDPARYANETQYSNETLYAEDLSEGDRWETEFREISGSDVNQFAALTGDHTAIHADGTESPFGKPIAHGLLGLSVLAGLGTQSPNAATLALVSIDEWKFLAPVFFGDRVRARNEILTIEPHGRRAVKVFWLRSLLNESERVVQQGQFVTIVARKNRAAKPR</sequence>
<dbReference type="SUPFAM" id="SSF54637">
    <property type="entry name" value="Thioesterase/thiol ester dehydrase-isomerase"/>
    <property type="match status" value="1"/>
</dbReference>
<protein>
    <submittedName>
        <fullName evidence="3">MaoC/PaaZ C-terminal domain-containing protein</fullName>
    </submittedName>
</protein>
<keyword evidence="4" id="KW-1185">Reference proteome</keyword>
<name>A0ABT7PPF2_9BACT</name>
<evidence type="ECO:0000313" key="3">
    <source>
        <dbReference type="EMBL" id="MDM4018362.1"/>
    </source>
</evidence>
<accession>A0ABT7PPF2</accession>
<dbReference type="InterPro" id="IPR052342">
    <property type="entry name" value="MCH/BMMD"/>
</dbReference>
<reference evidence="3 4" key="1">
    <citation type="submission" date="2023-06" db="EMBL/GenBank/DDBJ databases">
        <title>Roseiconus lacunae JC819 isolated from Gulf of Mannar region, Tamil Nadu.</title>
        <authorList>
            <person name="Pk S."/>
            <person name="Ch S."/>
            <person name="Ch V.R."/>
        </authorList>
    </citation>
    <scope>NUCLEOTIDE SEQUENCE [LARGE SCALE GENOMIC DNA]</scope>
    <source>
        <strain evidence="3 4">JC819</strain>
    </source>
</reference>
<dbReference type="PANTHER" id="PTHR43664">
    <property type="entry name" value="MONOAMINE OXIDASE-RELATED"/>
    <property type="match status" value="1"/>
</dbReference>
<evidence type="ECO:0000259" key="2">
    <source>
        <dbReference type="Pfam" id="PF01575"/>
    </source>
</evidence>
<dbReference type="InterPro" id="IPR029069">
    <property type="entry name" value="HotDog_dom_sf"/>
</dbReference>
<organism evidence="3 4">
    <name type="scientific">Roseiconus lacunae</name>
    <dbReference type="NCBI Taxonomy" id="2605694"/>
    <lineage>
        <taxon>Bacteria</taxon>
        <taxon>Pseudomonadati</taxon>
        <taxon>Planctomycetota</taxon>
        <taxon>Planctomycetia</taxon>
        <taxon>Pirellulales</taxon>
        <taxon>Pirellulaceae</taxon>
        <taxon>Roseiconus</taxon>
    </lineage>
</organism>
<feature type="domain" description="MaoC-like" evidence="2">
    <location>
        <begin position="59"/>
        <end position="143"/>
    </location>
</feature>